<feature type="repeat" description="ANK" evidence="4">
    <location>
        <begin position="214"/>
        <end position="246"/>
    </location>
</feature>
<organism evidence="6 7">
    <name type="scientific">Penicillium malachiteum</name>
    <dbReference type="NCBI Taxonomy" id="1324776"/>
    <lineage>
        <taxon>Eukaryota</taxon>
        <taxon>Fungi</taxon>
        <taxon>Dikarya</taxon>
        <taxon>Ascomycota</taxon>
        <taxon>Pezizomycotina</taxon>
        <taxon>Eurotiomycetes</taxon>
        <taxon>Eurotiomycetidae</taxon>
        <taxon>Eurotiales</taxon>
        <taxon>Aspergillaceae</taxon>
        <taxon>Penicillium</taxon>
    </lineage>
</organism>
<name>A0AAD6HXP6_9EURO</name>
<dbReference type="SMART" id="SM00248">
    <property type="entry name" value="ANK"/>
    <property type="match status" value="8"/>
</dbReference>
<dbReference type="Pfam" id="PF12796">
    <property type="entry name" value="Ank_2"/>
    <property type="match status" value="4"/>
</dbReference>
<gene>
    <name evidence="6" type="ORF">N7493_000984</name>
</gene>
<evidence type="ECO:0000313" key="6">
    <source>
        <dbReference type="EMBL" id="KAJ5741112.1"/>
    </source>
</evidence>
<dbReference type="PROSITE" id="PS50088">
    <property type="entry name" value="ANK_REPEAT"/>
    <property type="match status" value="5"/>
</dbReference>
<feature type="repeat" description="ANK" evidence="4">
    <location>
        <begin position="181"/>
        <end position="213"/>
    </location>
</feature>
<dbReference type="PRINTS" id="PR01415">
    <property type="entry name" value="ANKYRIN"/>
</dbReference>
<evidence type="ECO:0000256" key="1">
    <source>
        <dbReference type="ARBA" id="ARBA00012210"/>
    </source>
</evidence>
<evidence type="ECO:0000256" key="4">
    <source>
        <dbReference type="PROSITE-ProRule" id="PRU00023"/>
    </source>
</evidence>
<evidence type="ECO:0000256" key="2">
    <source>
        <dbReference type="ARBA" id="ARBA00022737"/>
    </source>
</evidence>
<reference evidence="6" key="2">
    <citation type="submission" date="2023-01" db="EMBL/GenBank/DDBJ databases">
        <authorList>
            <person name="Petersen C."/>
        </authorList>
    </citation>
    <scope>NUCLEOTIDE SEQUENCE</scope>
    <source>
        <strain evidence="6">IBT 17514</strain>
    </source>
</reference>
<keyword evidence="7" id="KW-1185">Reference proteome</keyword>
<evidence type="ECO:0000256" key="3">
    <source>
        <dbReference type="ARBA" id="ARBA00023043"/>
    </source>
</evidence>
<evidence type="ECO:0000313" key="7">
    <source>
        <dbReference type="Proteomes" id="UP001215712"/>
    </source>
</evidence>
<dbReference type="PROSITE" id="PS50297">
    <property type="entry name" value="ANK_REP_REGION"/>
    <property type="match status" value="5"/>
</dbReference>
<keyword evidence="2" id="KW-0677">Repeat</keyword>
<sequence length="374" mass="41577">MAEEMTPQGNFSKDEDLLSGPDNEADSHDLRLLRASKNGWDDLVKTLLEQLDDLECGEYEENGHTPLTFAASNGHERVVRILLEHGADIERRNHSSSSQFRYFSKLPDQTPLAWAAGNGHATVVRILLEARANVNGKGSEGSMTPLATAAVRGYDDTVWALLEQDDIELERRYLEPEHLSDGRTVLSHCAEDGQANIIARLISKGANPNSQDPLGRSPLFWAAESGRTAVVRILLAHGADINQMDQKHSLRHYSAGGQTALFYAASWGHAYIAQLLIEKGADPNHLDNGRWTSLGYAVSRGHVSVVRVLLEHKADPDKGKIHATALREYVRLNLASRNEPARPGFEEIHQLLQEFCPESRTTTSWLEGFFSMWE</sequence>
<accession>A0AAD6HXP6</accession>
<evidence type="ECO:0000256" key="5">
    <source>
        <dbReference type="SAM" id="MobiDB-lite"/>
    </source>
</evidence>
<comment type="caution">
    <text evidence="6">The sequence shown here is derived from an EMBL/GenBank/DDBJ whole genome shotgun (WGS) entry which is preliminary data.</text>
</comment>
<dbReference type="AlphaFoldDB" id="A0AAD6HXP6"/>
<protein>
    <recommendedName>
        <fullName evidence="1">protein S-acyltransferase</fullName>
        <ecNumber evidence="1">2.3.1.225</ecNumber>
    </recommendedName>
</protein>
<reference evidence="6" key="1">
    <citation type="journal article" date="2023" name="IMA Fungus">
        <title>Comparative genomic study of the Penicillium genus elucidates a diverse pangenome and 15 lateral gene transfer events.</title>
        <authorList>
            <person name="Petersen C."/>
            <person name="Sorensen T."/>
            <person name="Nielsen M.R."/>
            <person name="Sondergaard T.E."/>
            <person name="Sorensen J.L."/>
            <person name="Fitzpatrick D.A."/>
            <person name="Frisvad J.C."/>
            <person name="Nielsen K.L."/>
        </authorList>
    </citation>
    <scope>NUCLEOTIDE SEQUENCE</scope>
    <source>
        <strain evidence="6">IBT 17514</strain>
    </source>
</reference>
<dbReference type="Proteomes" id="UP001215712">
    <property type="component" value="Unassembled WGS sequence"/>
</dbReference>
<feature type="repeat" description="ANK" evidence="4">
    <location>
        <begin position="256"/>
        <end position="288"/>
    </location>
</feature>
<dbReference type="Gene3D" id="1.25.40.20">
    <property type="entry name" value="Ankyrin repeat-containing domain"/>
    <property type="match status" value="2"/>
</dbReference>
<dbReference type="EC" id="2.3.1.225" evidence="1"/>
<feature type="repeat" description="ANK" evidence="4">
    <location>
        <begin position="107"/>
        <end position="139"/>
    </location>
</feature>
<dbReference type="PANTHER" id="PTHR24161:SF85">
    <property type="entry name" value="PALMITOYLTRANSFERASE HIP14"/>
    <property type="match status" value="1"/>
</dbReference>
<proteinExistence type="predicted"/>
<keyword evidence="3 4" id="KW-0040">ANK repeat</keyword>
<dbReference type="EMBL" id="JAQJAN010000001">
    <property type="protein sequence ID" value="KAJ5741112.1"/>
    <property type="molecule type" value="Genomic_DNA"/>
</dbReference>
<feature type="region of interest" description="Disordered" evidence="5">
    <location>
        <begin position="1"/>
        <end position="24"/>
    </location>
</feature>
<feature type="repeat" description="ANK" evidence="4">
    <location>
        <begin position="62"/>
        <end position="94"/>
    </location>
</feature>
<dbReference type="PANTHER" id="PTHR24161">
    <property type="entry name" value="ANK_REP_REGION DOMAIN-CONTAINING PROTEIN-RELATED"/>
    <property type="match status" value="1"/>
</dbReference>
<dbReference type="InterPro" id="IPR002110">
    <property type="entry name" value="Ankyrin_rpt"/>
</dbReference>
<dbReference type="InterPro" id="IPR036770">
    <property type="entry name" value="Ankyrin_rpt-contain_sf"/>
</dbReference>
<dbReference type="SUPFAM" id="SSF48403">
    <property type="entry name" value="Ankyrin repeat"/>
    <property type="match status" value="1"/>
</dbReference>